<keyword evidence="2" id="KW-1185">Reference proteome</keyword>
<evidence type="ECO:0008006" key="3">
    <source>
        <dbReference type="Google" id="ProtNLM"/>
    </source>
</evidence>
<dbReference type="Proteomes" id="UP000430146">
    <property type="component" value="Unassembled WGS sequence"/>
</dbReference>
<dbReference type="RefSeq" id="WP_234897425.1">
    <property type="nucleotide sequence ID" value="NZ_CACSIP010000015.1"/>
</dbReference>
<name>A0A5S9QHU3_MYCVN</name>
<evidence type="ECO:0000313" key="1">
    <source>
        <dbReference type="EMBL" id="CAA0117619.1"/>
    </source>
</evidence>
<gene>
    <name evidence="1" type="ORF">AELLOGFF_04008</name>
</gene>
<accession>A0A5S9QHU3</accession>
<dbReference type="EMBL" id="CACSIP010000015">
    <property type="protein sequence ID" value="CAA0117619.1"/>
    <property type="molecule type" value="Genomic_DNA"/>
</dbReference>
<sequence length="108" mass="12145">MTVSAINMFRLRPGVSSEEFEKFSVELDRPTCLGFDVVVGFEVFLTESTESSGVDVIEVMTVTSWPEWEKVRDEAPELEAVVRRFDQLVEPGSVSTLFARKSPPSQEI</sequence>
<dbReference type="AlphaFoldDB" id="A0A5S9QHU3"/>
<protein>
    <recommendedName>
        <fullName evidence="3">REDY-like protein HapK</fullName>
    </recommendedName>
</protein>
<proteinExistence type="predicted"/>
<dbReference type="Gene3D" id="3.30.70.100">
    <property type="match status" value="1"/>
</dbReference>
<evidence type="ECO:0000313" key="2">
    <source>
        <dbReference type="Proteomes" id="UP000430146"/>
    </source>
</evidence>
<organism evidence="1 2">
    <name type="scientific">Mycolicibacterium vanbaalenii</name>
    <name type="common">Mycobacterium vanbaalenii</name>
    <dbReference type="NCBI Taxonomy" id="110539"/>
    <lineage>
        <taxon>Bacteria</taxon>
        <taxon>Bacillati</taxon>
        <taxon>Actinomycetota</taxon>
        <taxon>Actinomycetes</taxon>
        <taxon>Mycobacteriales</taxon>
        <taxon>Mycobacteriaceae</taxon>
        <taxon>Mycolicibacterium</taxon>
    </lineage>
</organism>
<reference evidence="1 2" key="1">
    <citation type="submission" date="2019-11" db="EMBL/GenBank/DDBJ databases">
        <authorList>
            <person name="Holert J."/>
        </authorList>
    </citation>
    <scope>NUCLEOTIDE SEQUENCE [LARGE SCALE GENOMIC DNA]</scope>
    <source>
        <strain evidence="1">BC8_1</strain>
    </source>
</reference>